<organism evidence="3 4">
    <name type="scientific">Geodermatophilus obscurus (strain ATCC 25078 / DSM 43160 / JCM 3152 / CCUG 61914 / KCC A-0152 / KCTC 9177 / NBRC 13315 / NRRL B-3577 / G-20)</name>
    <dbReference type="NCBI Taxonomy" id="526225"/>
    <lineage>
        <taxon>Bacteria</taxon>
        <taxon>Bacillati</taxon>
        <taxon>Actinomycetota</taxon>
        <taxon>Actinomycetes</taxon>
        <taxon>Geodermatophilales</taxon>
        <taxon>Geodermatophilaceae</taxon>
        <taxon>Geodermatophilus</taxon>
    </lineage>
</organism>
<dbReference type="AlphaFoldDB" id="D2SF01"/>
<keyword evidence="4" id="KW-1185">Reference proteome</keyword>
<evidence type="ECO:0000313" key="3">
    <source>
        <dbReference type="EMBL" id="ADB74691.1"/>
    </source>
</evidence>
<gene>
    <name evidence="3" type="ordered locus">Gobs_1998</name>
</gene>
<protein>
    <recommendedName>
        <fullName evidence="5">DUF4386 domain-containing protein</fullName>
    </recommendedName>
</protein>
<dbReference type="EMBL" id="CP001867">
    <property type="protein sequence ID" value="ADB74691.1"/>
    <property type="molecule type" value="Genomic_DNA"/>
</dbReference>
<dbReference type="OrthoDB" id="1176146at2"/>
<sequence length="231" mass="24278">MTTQVDTTTRSRNARNMTAASDGAYDPTTRKAAITAGLLFLTATGTFLLGDSLVLGYFSTPTTGRSSLTSGVALQAVCALANAGIGLALLGVLSRHGKGLARGYLLVRCLEAVTILAIGVYILATTSLVANYEVIIYGFTGTAGLMLSYVLLRGRLVPTWLSWLGLVGYVAILLAIPSTLLNIATLDSGPGMLLYVPGALFELLLPILLITRGFRRTSRHAPTVRSTVLTA</sequence>
<proteinExistence type="predicted"/>
<evidence type="ECO:0000313" key="4">
    <source>
        <dbReference type="Proteomes" id="UP000001382"/>
    </source>
</evidence>
<evidence type="ECO:0000256" key="2">
    <source>
        <dbReference type="SAM" id="Phobius"/>
    </source>
</evidence>
<feature type="transmembrane region" description="Helical" evidence="2">
    <location>
        <begin position="72"/>
        <end position="93"/>
    </location>
</feature>
<reference evidence="4" key="2">
    <citation type="submission" date="2010-01" db="EMBL/GenBank/DDBJ databases">
        <title>The complete genome of Geodermatophilus obscurus DSM 43160.</title>
        <authorList>
            <consortium name="US DOE Joint Genome Institute (JGI-PGF)"/>
            <person name="Lucas S."/>
            <person name="Copeland A."/>
            <person name="Lapidus A."/>
            <person name="Glavina del Rio T."/>
            <person name="Dalin E."/>
            <person name="Tice H."/>
            <person name="Bruce D."/>
            <person name="Goodwin L."/>
            <person name="Pitluck S."/>
            <person name="Kyrpides N."/>
            <person name="Mavromatis K."/>
            <person name="Ivanova N."/>
            <person name="Munk A.C."/>
            <person name="Brettin T."/>
            <person name="Detter J.C."/>
            <person name="Han C."/>
            <person name="Larimer F."/>
            <person name="Land M."/>
            <person name="Hauser L."/>
            <person name="Markowitz V."/>
            <person name="Cheng J.-F."/>
            <person name="Hugenholtz P."/>
            <person name="Woyke T."/>
            <person name="Wu D."/>
            <person name="Jando M."/>
            <person name="Schneider S."/>
            <person name="Klenk H.-P."/>
            <person name="Eisen J.A."/>
        </authorList>
    </citation>
    <scope>NUCLEOTIDE SEQUENCE [LARGE SCALE GENOMIC DNA]</scope>
    <source>
        <strain evidence="4">ATCC 25078 / DSM 43160 / JCM 3152 / KCC A-0152 / KCTC 9177 / NBRC 13315 / NRRL B-3577 / G-20</strain>
    </source>
</reference>
<reference evidence="3 4" key="1">
    <citation type="journal article" date="2010" name="Stand. Genomic Sci.">
        <title>Complete genome sequence of Geodermatophilus obscurus type strain (G-20).</title>
        <authorList>
            <person name="Ivanova N."/>
            <person name="Sikorski J."/>
            <person name="Jando M."/>
            <person name="Munk C."/>
            <person name="Lapidus A."/>
            <person name="Glavina Del Rio T."/>
            <person name="Copeland A."/>
            <person name="Tice H."/>
            <person name="Cheng J.-F."/>
            <person name="Lucas S."/>
            <person name="Chen F."/>
            <person name="Nolan M."/>
            <person name="Bruce D."/>
            <person name="Goodwin L."/>
            <person name="Pitluck S."/>
            <person name="Mavromatis K."/>
            <person name="Mikhailova N."/>
            <person name="Pati A."/>
            <person name="Chen A."/>
            <person name="Palaniappan K."/>
            <person name="Land M."/>
            <person name="Hauser L."/>
            <person name="Chang Y.-J."/>
            <person name="Jeffries C.D."/>
            <person name="Meincke L."/>
            <person name="Brettin T."/>
            <person name="Detter J.C."/>
            <person name="Detter J.C."/>
            <person name="Rohde M."/>
            <person name="Goeker M."/>
            <person name="Bristow J."/>
            <person name="Eisen J.A."/>
            <person name="Markowitz V."/>
            <person name="Hugenholtz P."/>
            <person name="Kyrpides N.C."/>
            <person name="Klenk H.-P."/>
        </authorList>
    </citation>
    <scope>NUCLEOTIDE SEQUENCE [LARGE SCALE GENOMIC DNA]</scope>
    <source>
        <strain evidence="4">ATCC 25078 / DSM 43160 / JCM 3152 / KCC A-0152 / KCTC 9177 / NBRC 13315 / NRRL B-3577 / G-20</strain>
    </source>
</reference>
<dbReference type="RefSeq" id="WP_012948130.1">
    <property type="nucleotide sequence ID" value="NC_013757.1"/>
</dbReference>
<dbReference type="KEGG" id="gob:Gobs_1998"/>
<feature type="transmembrane region" description="Helical" evidence="2">
    <location>
        <begin position="134"/>
        <end position="152"/>
    </location>
</feature>
<accession>D2SF01</accession>
<feature type="transmembrane region" description="Helical" evidence="2">
    <location>
        <begin position="105"/>
        <end position="128"/>
    </location>
</feature>
<keyword evidence="2" id="KW-1133">Transmembrane helix</keyword>
<keyword evidence="2" id="KW-0472">Membrane</keyword>
<feature type="transmembrane region" description="Helical" evidence="2">
    <location>
        <begin position="192"/>
        <end position="210"/>
    </location>
</feature>
<dbReference type="InterPro" id="IPR025495">
    <property type="entry name" value="DUF4386"/>
</dbReference>
<name>D2SF01_GEOOG</name>
<dbReference type="STRING" id="526225.Gobs_1998"/>
<dbReference type="Pfam" id="PF14329">
    <property type="entry name" value="DUF4386"/>
    <property type="match status" value="1"/>
</dbReference>
<dbReference type="HOGENOM" id="CLU_1198404_0_0_11"/>
<evidence type="ECO:0008006" key="5">
    <source>
        <dbReference type="Google" id="ProtNLM"/>
    </source>
</evidence>
<feature type="transmembrane region" description="Helical" evidence="2">
    <location>
        <begin position="38"/>
        <end position="60"/>
    </location>
</feature>
<evidence type="ECO:0000256" key="1">
    <source>
        <dbReference type="SAM" id="MobiDB-lite"/>
    </source>
</evidence>
<feature type="region of interest" description="Disordered" evidence="1">
    <location>
        <begin position="1"/>
        <end position="21"/>
    </location>
</feature>
<dbReference type="eggNOG" id="ENOG5033XEU">
    <property type="taxonomic scope" value="Bacteria"/>
</dbReference>
<keyword evidence="2" id="KW-0812">Transmembrane</keyword>
<dbReference type="Proteomes" id="UP000001382">
    <property type="component" value="Chromosome"/>
</dbReference>
<feature type="compositionally biased region" description="Polar residues" evidence="1">
    <location>
        <begin position="1"/>
        <end position="19"/>
    </location>
</feature>
<feature type="transmembrane region" description="Helical" evidence="2">
    <location>
        <begin position="164"/>
        <end position="186"/>
    </location>
</feature>